<gene>
    <name evidence="1" type="ORF">A3A90_00865</name>
</gene>
<proteinExistence type="predicted"/>
<dbReference type="AlphaFoldDB" id="A0A1G2U0H8"/>
<protein>
    <submittedName>
        <fullName evidence="1">Uncharacterized protein</fullName>
    </submittedName>
</protein>
<evidence type="ECO:0000313" key="1">
    <source>
        <dbReference type="EMBL" id="OHB02332.1"/>
    </source>
</evidence>
<reference evidence="1 2" key="1">
    <citation type="journal article" date="2016" name="Nat. Commun.">
        <title>Thousands of microbial genomes shed light on interconnected biogeochemical processes in an aquifer system.</title>
        <authorList>
            <person name="Anantharaman K."/>
            <person name="Brown C.T."/>
            <person name="Hug L.A."/>
            <person name="Sharon I."/>
            <person name="Castelle C.J."/>
            <person name="Probst A.J."/>
            <person name="Thomas B.C."/>
            <person name="Singh A."/>
            <person name="Wilkins M.J."/>
            <person name="Karaoz U."/>
            <person name="Brodie E.L."/>
            <person name="Williams K.H."/>
            <person name="Hubbard S.S."/>
            <person name="Banfield J.F."/>
        </authorList>
    </citation>
    <scope>NUCLEOTIDE SEQUENCE [LARGE SCALE GENOMIC DNA]</scope>
</reference>
<organism evidence="1 2">
    <name type="scientific">Candidatus Zambryskibacteria bacterium RIFCSPLOWO2_01_FULL_35_19</name>
    <dbReference type="NCBI Taxonomy" id="1802757"/>
    <lineage>
        <taxon>Bacteria</taxon>
        <taxon>Candidatus Zambryskiibacteriota</taxon>
    </lineage>
</organism>
<accession>A0A1G2U0H8</accession>
<evidence type="ECO:0000313" key="2">
    <source>
        <dbReference type="Proteomes" id="UP000178404"/>
    </source>
</evidence>
<name>A0A1G2U0H8_9BACT</name>
<comment type="caution">
    <text evidence="1">The sequence shown here is derived from an EMBL/GenBank/DDBJ whole genome shotgun (WGS) entry which is preliminary data.</text>
</comment>
<sequence>MKSKNIKNVAMYPRVLNDRNSDTAEREKLFGRDILLMLGVFAEMEKDSLKRRNQRKFKI</sequence>
<dbReference type="EMBL" id="MHWA01000004">
    <property type="protein sequence ID" value="OHB02332.1"/>
    <property type="molecule type" value="Genomic_DNA"/>
</dbReference>
<dbReference type="Proteomes" id="UP000178404">
    <property type="component" value="Unassembled WGS sequence"/>
</dbReference>